<name>A0ABQ6CL64_9HYPH</name>
<evidence type="ECO:0000313" key="1">
    <source>
        <dbReference type="EMBL" id="GLS21031.1"/>
    </source>
</evidence>
<proteinExistence type="predicted"/>
<comment type="caution">
    <text evidence="1">The sequence shown here is derived from an EMBL/GenBank/DDBJ whole genome shotgun (WGS) entry which is preliminary data.</text>
</comment>
<accession>A0ABQ6CL64</accession>
<organism evidence="1 2">
    <name type="scientific">Labrys miyagiensis</name>
    <dbReference type="NCBI Taxonomy" id="346912"/>
    <lineage>
        <taxon>Bacteria</taxon>
        <taxon>Pseudomonadati</taxon>
        <taxon>Pseudomonadota</taxon>
        <taxon>Alphaproteobacteria</taxon>
        <taxon>Hyphomicrobiales</taxon>
        <taxon>Xanthobacteraceae</taxon>
        <taxon>Labrys</taxon>
    </lineage>
</organism>
<reference evidence="2" key="1">
    <citation type="journal article" date="2019" name="Int. J. Syst. Evol. Microbiol.">
        <title>The Global Catalogue of Microorganisms (GCM) 10K type strain sequencing project: providing services to taxonomists for standard genome sequencing and annotation.</title>
        <authorList>
            <consortium name="The Broad Institute Genomics Platform"/>
            <consortium name="The Broad Institute Genome Sequencing Center for Infectious Disease"/>
            <person name="Wu L."/>
            <person name="Ma J."/>
        </authorList>
    </citation>
    <scope>NUCLEOTIDE SEQUENCE [LARGE SCALE GENOMIC DNA]</scope>
    <source>
        <strain evidence="2">NBRC 101365</strain>
    </source>
</reference>
<dbReference type="EMBL" id="BSPC01000039">
    <property type="protein sequence ID" value="GLS21031.1"/>
    <property type="molecule type" value="Genomic_DNA"/>
</dbReference>
<protein>
    <submittedName>
        <fullName evidence="1">Uncharacterized protein</fullName>
    </submittedName>
</protein>
<dbReference type="Pfam" id="PF10009">
    <property type="entry name" value="DUF2252"/>
    <property type="match status" value="1"/>
</dbReference>
<dbReference type="Proteomes" id="UP001156882">
    <property type="component" value="Unassembled WGS sequence"/>
</dbReference>
<evidence type="ECO:0000313" key="2">
    <source>
        <dbReference type="Proteomes" id="UP001156882"/>
    </source>
</evidence>
<gene>
    <name evidence="1" type="ORF">GCM10007874_40480</name>
</gene>
<sequence>MGRSDEFDDALVAFAMSYADQTKRDHGHLLAALADARLPKPPAQADKVKRRSMVVA</sequence>
<keyword evidence="2" id="KW-1185">Reference proteome</keyword>
<dbReference type="InterPro" id="IPR018721">
    <property type="entry name" value="DUF2252"/>
</dbReference>